<feature type="region of interest" description="Disordered" evidence="1">
    <location>
        <begin position="1"/>
        <end position="39"/>
    </location>
</feature>
<protein>
    <submittedName>
        <fullName evidence="2">Uncharacterized protein</fullName>
    </submittedName>
</protein>
<gene>
    <name evidence="2" type="ORF">IL334_003719</name>
</gene>
<organism evidence="2 3">
    <name type="scientific">Kwoniella shivajii</name>
    <dbReference type="NCBI Taxonomy" id="564305"/>
    <lineage>
        <taxon>Eukaryota</taxon>
        <taxon>Fungi</taxon>
        <taxon>Dikarya</taxon>
        <taxon>Basidiomycota</taxon>
        <taxon>Agaricomycotina</taxon>
        <taxon>Tremellomycetes</taxon>
        <taxon>Tremellales</taxon>
        <taxon>Cryptococcaceae</taxon>
        <taxon>Kwoniella</taxon>
    </lineage>
</organism>
<dbReference type="RefSeq" id="XP_062791496.1">
    <property type="nucleotide sequence ID" value="XM_062935445.1"/>
</dbReference>
<proteinExistence type="predicted"/>
<evidence type="ECO:0000313" key="2">
    <source>
        <dbReference type="EMBL" id="WRT66756.1"/>
    </source>
</evidence>
<dbReference type="Proteomes" id="UP001329825">
    <property type="component" value="Chromosome 4"/>
</dbReference>
<keyword evidence="3" id="KW-1185">Reference proteome</keyword>
<name>A0ABZ1D1B8_9TREE</name>
<dbReference type="EMBL" id="CP141884">
    <property type="protein sequence ID" value="WRT66756.1"/>
    <property type="molecule type" value="Genomic_DNA"/>
</dbReference>
<reference evidence="2 3" key="1">
    <citation type="submission" date="2024-01" db="EMBL/GenBank/DDBJ databases">
        <title>Comparative genomics of Cryptococcus and Kwoniella reveals pathogenesis evolution and contrasting modes of karyotype evolution via chromosome fusion or intercentromeric recombination.</title>
        <authorList>
            <person name="Coelho M.A."/>
            <person name="David-Palma M."/>
            <person name="Shea T."/>
            <person name="Bowers K."/>
            <person name="McGinley-Smith S."/>
            <person name="Mohammad A.W."/>
            <person name="Gnirke A."/>
            <person name="Yurkov A.M."/>
            <person name="Nowrousian M."/>
            <person name="Sun S."/>
            <person name="Cuomo C.A."/>
            <person name="Heitman J."/>
        </authorList>
    </citation>
    <scope>NUCLEOTIDE SEQUENCE [LARGE SCALE GENOMIC DNA]</scope>
    <source>
        <strain evidence="2">CBS 11374</strain>
    </source>
</reference>
<dbReference type="GeneID" id="87955850"/>
<evidence type="ECO:0000313" key="3">
    <source>
        <dbReference type="Proteomes" id="UP001329825"/>
    </source>
</evidence>
<sequence length="118" mass="13172">MNDSTHSPSDPFAPRLTPTFNATLAPPTPTSTNTPRSVSITMEDYITDGEEKDLDLNMVHDFGGGEGLGVDMRDFTNHVDEHDDAKDGVLGEYNRFLLHRQCARTPAYNMMPHFLYPS</sequence>
<accession>A0ABZ1D1B8</accession>
<evidence type="ECO:0000256" key="1">
    <source>
        <dbReference type="SAM" id="MobiDB-lite"/>
    </source>
</evidence>